<dbReference type="AlphaFoldDB" id="A0A6N3Z2M9"/>
<keyword evidence="1" id="KW-1133">Transmembrane helix</keyword>
<evidence type="ECO:0000256" key="1">
    <source>
        <dbReference type="SAM" id="Phobius"/>
    </source>
</evidence>
<keyword evidence="1" id="KW-0472">Membrane</keyword>
<proteinExistence type="predicted"/>
<sequence>MHLKYMFKGVVMINFKKVTQIGGAILCISLIIMTISLLISFPFASHFSIMQQVAAHIVTIVIAAFVKIGYVAFIVGKYERGLAF</sequence>
<accession>A0A6N3Z2M9</accession>
<feature type="transmembrane region" description="Helical" evidence="1">
    <location>
        <begin position="53"/>
        <end position="75"/>
    </location>
</feature>
<keyword evidence="1" id="KW-0812">Transmembrane</keyword>
<evidence type="ECO:0000313" key="2">
    <source>
        <dbReference type="EMBL" id="MUK47478.1"/>
    </source>
</evidence>
<reference evidence="2 3" key="1">
    <citation type="submission" date="2019-11" db="EMBL/GenBank/DDBJ databases">
        <title>Using colonization assays and comparative genomics to discover symbiosis behaviors and factors in Vibrio fischeri.</title>
        <authorList>
            <person name="Bongrand C."/>
            <person name="Moriano-Gutierrez S."/>
            <person name="Arevalo P."/>
            <person name="Mcfall-Ngai M."/>
            <person name="Visick K."/>
            <person name="Polz M.F."/>
            <person name="Ruby E.G."/>
        </authorList>
    </citation>
    <scope>NUCLEOTIDE SEQUENCE [LARGE SCALE GENOMIC DNA]</scope>
    <source>
        <strain evidence="3">emors.3.2</strain>
    </source>
</reference>
<dbReference type="Proteomes" id="UP000435323">
    <property type="component" value="Unassembled WGS sequence"/>
</dbReference>
<feature type="transmembrane region" description="Helical" evidence="1">
    <location>
        <begin position="21"/>
        <end position="41"/>
    </location>
</feature>
<organism evidence="2 3">
    <name type="scientific">Aliivibrio fischeri</name>
    <name type="common">Vibrio fischeri</name>
    <dbReference type="NCBI Taxonomy" id="668"/>
    <lineage>
        <taxon>Bacteria</taxon>
        <taxon>Pseudomonadati</taxon>
        <taxon>Pseudomonadota</taxon>
        <taxon>Gammaproteobacteria</taxon>
        <taxon>Vibrionales</taxon>
        <taxon>Vibrionaceae</taxon>
        <taxon>Aliivibrio</taxon>
    </lineage>
</organism>
<comment type="caution">
    <text evidence="2">The sequence shown here is derived from an EMBL/GenBank/DDBJ whole genome shotgun (WGS) entry which is preliminary data.</text>
</comment>
<protein>
    <submittedName>
        <fullName evidence="2">Uncharacterized protein</fullName>
    </submittedName>
</protein>
<gene>
    <name evidence="2" type="ORF">GNP77_19215</name>
</gene>
<name>A0A6N3Z2M9_ALIFS</name>
<evidence type="ECO:0000313" key="3">
    <source>
        <dbReference type="Proteomes" id="UP000435323"/>
    </source>
</evidence>
<dbReference type="EMBL" id="WOBO01000027">
    <property type="protein sequence ID" value="MUK47478.1"/>
    <property type="molecule type" value="Genomic_DNA"/>
</dbReference>